<reference evidence="2" key="1">
    <citation type="journal article" date="2019" name="Sci. Rep.">
        <title>Draft genome of Tanacetum cinerariifolium, the natural source of mosquito coil.</title>
        <authorList>
            <person name="Yamashiro T."/>
            <person name="Shiraishi A."/>
            <person name="Satake H."/>
            <person name="Nakayama K."/>
        </authorList>
    </citation>
    <scope>NUCLEOTIDE SEQUENCE</scope>
</reference>
<proteinExistence type="predicted"/>
<dbReference type="EMBL" id="BKCJ011824302">
    <property type="protein sequence ID" value="GFD56008.1"/>
    <property type="molecule type" value="Genomic_DNA"/>
</dbReference>
<accession>A0A699XDB5</accession>
<evidence type="ECO:0000313" key="2">
    <source>
        <dbReference type="EMBL" id="GFD56008.1"/>
    </source>
</evidence>
<name>A0A699XDB5_TANCI</name>
<protein>
    <submittedName>
        <fullName evidence="2">Uncharacterized protein</fullName>
    </submittedName>
</protein>
<organism evidence="2">
    <name type="scientific">Tanacetum cinerariifolium</name>
    <name type="common">Dalmatian daisy</name>
    <name type="synonym">Chrysanthemum cinerariifolium</name>
    <dbReference type="NCBI Taxonomy" id="118510"/>
    <lineage>
        <taxon>Eukaryota</taxon>
        <taxon>Viridiplantae</taxon>
        <taxon>Streptophyta</taxon>
        <taxon>Embryophyta</taxon>
        <taxon>Tracheophyta</taxon>
        <taxon>Spermatophyta</taxon>
        <taxon>Magnoliopsida</taxon>
        <taxon>eudicotyledons</taxon>
        <taxon>Gunneridae</taxon>
        <taxon>Pentapetalae</taxon>
        <taxon>asterids</taxon>
        <taxon>campanulids</taxon>
        <taxon>Asterales</taxon>
        <taxon>Asteraceae</taxon>
        <taxon>Asteroideae</taxon>
        <taxon>Anthemideae</taxon>
        <taxon>Anthemidinae</taxon>
        <taxon>Tanacetum</taxon>
    </lineage>
</organism>
<feature type="region of interest" description="Disordered" evidence="1">
    <location>
        <begin position="1"/>
        <end position="27"/>
    </location>
</feature>
<feature type="non-terminal residue" evidence="2">
    <location>
        <position position="1"/>
    </location>
</feature>
<gene>
    <name evidence="2" type="ORF">Tci_927977</name>
</gene>
<evidence type="ECO:0000256" key="1">
    <source>
        <dbReference type="SAM" id="MobiDB-lite"/>
    </source>
</evidence>
<comment type="caution">
    <text evidence="2">The sequence shown here is derived from an EMBL/GenBank/DDBJ whole genome shotgun (WGS) entry which is preliminary data.</text>
</comment>
<feature type="compositionally biased region" description="Basic residues" evidence="1">
    <location>
        <begin position="11"/>
        <end position="24"/>
    </location>
</feature>
<dbReference type="AlphaFoldDB" id="A0A699XDB5"/>
<sequence length="69" mass="7223">RGIAAGECAAGRRHSPIRHQRGRPGPRGAVAGVVALADPARRPRPAPCRSAAAAELAHDLRSRFVRGNP</sequence>